<dbReference type="EMBL" id="CP038804">
    <property type="protein sequence ID" value="UTY34645.1"/>
    <property type="molecule type" value="Genomic_DNA"/>
</dbReference>
<keyword evidence="1" id="KW-1133">Transmembrane helix</keyword>
<proteinExistence type="predicted"/>
<dbReference type="Proteomes" id="UP001059401">
    <property type="component" value="Chromosome"/>
</dbReference>
<evidence type="ECO:0000313" key="2">
    <source>
        <dbReference type="EMBL" id="UTY29785.1"/>
    </source>
</evidence>
<feature type="transmembrane region" description="Helical" evidence="1">
    <location>
        <begin position="6"/>
        <end position="30"/>
    </location>
</feature>
<keyword evidence="5" id="KW-1185">Reference proteome</keyword>
<dbReference type="AlphaFoldDB" id="A0AAE9MTC8"/>
<protein>
    <submittedName>
        <fullName evidence="3">Glycosyltransferase</fullName>
    </submittedName>
</protein>
<sequence>MKQNKLSLTISIIVVLMCSAILFSGCVSFLRDTFFGKEDTSINWEMVELEKAPSMNKIEKLGVTSKERMAVFRYAERAHAEEKKWYKLTAPEKPGEEYYVYKIIAANGAEWEVYKKK</sequence>
<gene>
    <name evidence="3" type="ORF">E4N74_12030</name>
    <name evidence="2" type="ORF">E4N76_13065</name>
</gene>
<name>A0AAE9MTC8_9SPIR</name>
<evidence type="ECO:0000313" key="5">
    <source>
        <dbReference type="Proteomes" id="UP001059401"/>
    </source>
</evidence>
<keyword evidence="1" id="KW-0812">Transmembrane</keyword>
<dbReference type="Proteomes" id="UP001058682">
    <property type="component" value="Chromosome"/>
</dbReference>
<dbReference type="RefSeq" id="WP_255805397.1">
    <property type="nucleotide sequence ID" value="NZ_CP038802.1"/>
</dbReference>
<accession>A0AAE9MTC8</accession>
<dbReference type="EMBL" id="CP038802">
    <property type="protein sequence ID" value="UTY29785.1"/>
    <property type="molecule type" value="Genomic_DNA"/>
</dbReference>
<evidence type="ECO:0000313" key="3">
    <source>
        <dbReference type="EMBL" id="UTY34645.1"/>
    </source>
</evidence>
<organism evidence="3 4">
    <name type="scientific">Treponema putidum</name>
    <dbReference type="NCBI Taxonomy" id="221027"/>
    <lineage>
        <taxon>Bacteria</taxon>
        <taxon>Pseudomonadati</taxon>
        <taxon>Spirochaetota</taxon>
        <taxon>Spirochaetia</taxon>
        <taxon>Spirochaetales</taxon>
        <taxon>Treponemataceae</taxon>
        <taxon>Treponema</taxon>
    </lineage>
</organism>
<evidence type="ECO:0000256" key="1">
    <source>
        <dbReference type="SAM" id="Phobius"/>
    </source>
</evidence>
<dbReference type="PROSITE" id="PS51257">
    <property type="entry name" value="PROKAR_LIPOPROTEIN"/>
    <property type="match status" value="1"/>
</dbReference>
<keyword evidence="1" id="KW-0472">Membrane</keyword>
<reference evidence="3" key="1">
    <citation type="submission" date="2019-04" db="EMBL/GenBank/DDBJ databases">
        <title>Whole genome sequencing of oral phylogroup 2 treponemes.</title>
        <authorList>
            <person name="Chan Y."/>
            <person name="Zeng H.H."/>
            <person name="Yu X.L."/>
            <person name="Leung W.K."/>
            <person name="Watt R.M."/>
        </authorList>
    </citation>
    <scope>NUCLEOTIDE SEQUENCE</scope>
    <source>
        <strain evidence="3">OMZ 835</strain>
        <strain evidence="2">OMZ 847</strain>
    </source>
</reference>
<evidence type="ECO:0000313" key="4">
    <source>
        <dbReference type="Proteomes" id="UP001058682"/>
    </source>
</evidence>